<evidence type="ECO:0000313" key="4">
    <source>
        <dbReference type="Proteomes" id="UP001338125"/>
    </source>
</evidence>
<dbReference type="Gene3D" id="1.20.58.340">
    <property type="entry name" value="Magnesium transport protein CorA, transmembrane region"/>
    <property type="match status" value="1"/>
</dbReference>
<feature type="transmembrane region" description="Helical" evidence="2">
    <location>
        <begin position="360"/>
        <end position="383"/>
    </location>
</feature>
<feature type="region of interest" description="Disordered" evidence="1">
    <location>
        <begin position="1"/>
        <end position="27"/>
    </location>
</feature>
<dbReference type="Proteomes" id="UP001338125">
    <property type="component" value="Unassembled WGS sequence"/>
</dbReference>
<sequence length="473" mass="53669">MSWTRRERMHEEFNEAATNNPASTTPQPRWRLDIWEITDAHPQGRWFAPLDLAQRGTLPQMTELFSSLDIPSEFSTERARSVSHSFGERSNENGFSAWFHFLCKNIDIKQEGNSPPEIDSQAASLEPNTSILPQADYSYQRSGFFLQGQNDGSATLVCFGPGPLVRKRLEDFVTSRAWEDVVVNPYILFDLVLEGLYGQVDDTVWNMRSVFGPLEHSVLELANSSRTKSASSKIPFTALHNCSKHLIHLTEAIESCLMVAESLISSAGGRSNDDADLISIPSGQRNSWISNMDGDSRRRREMVERQLKECLQYRRSLFRSTQLRLSSLQKRIDAAITLSFNLLTQQDSKVLMQDSTSMKIIAAITMVFLPTAVVAAVSGGQLFETQRDGDTQKWSIDATPLFYTTWWISIPLTVIVILLALSWVWWTHGDRPTGDVFEVVRRTTARTWNKLPSVKSLGRKKKTQEKEERRISE</sequence>
<reference evidence="3 4" key="1">
    <citation type="submission" date="2024-01" db="EMBL/GenBank/DDBJ databases">
        <title>Complete genome of Cladobotryum mycophilum ATHUM6906.</title>
        <authorList>
            <person name="Christinaki A.C."/>
            <person name="Myridakis A.I."/>
            <person name="Kouvelis V.N."/>
        </authorList>
    </citation>
    <scope>NUCLEOTIDE SEQUENCE [LARGE SCALE GENOMIC DNA]</scope>
    <source>
        <strain evidence="3 4">ATHUM6906</strain>
    </source>
</reference>
<keyword evidence="4" id="KW-1185">Reference proteome</keyword>
<proteinExistence type="predicted"/>
<feature type="transmembrane region" description="Helical" evidence="2">
    <location>
        <begin position="403"/>
        <end position="426"/>
    </location>
</feature>
<keyword evidence="2" id="KW-0812">Transmembrane</keyword>
<evidence type="ECO:0000256" key="1">
    <source>
        <dbReference type="SAM" id="MobiDB-lite"/>
    </source>
</evidence>
<organism evidence="3 4">
    <name type="scientific">Cladobotryum mycophilum</name>
    <dbReference type="NCBI Taxonomy" id="491253"/>
    <lineage>
        <taxon>Eukaryota</taxon>
        <taxon>Fungi</taxon>
        <taxon>Dikarya</taxon>
        <taxon>Ascomycota</taxon>
        <taxon>Pezizomycotina</taxon>
        <taxon>Sordariomycetes</taxon>
        <taxon>Hypocreomycetidae</taxon>
        <taxon>Hypocreales</taxon>
        <taxon>Hypocreaceae</taxon>
        <taxon>Cladobotryum</taxon>
    </lineage>
</organism>
<comment type="caution">
    <text evidence="3">The sequence shown here is derived from an EMBL/GenBank/DDBJ whole genome shotgun (WGS) entry which is preliminary data.</text>
</comment>
<keyword evidence="2" id="KW-1133">Transmembrane helix</keyword>
<name>A0ABR0T0S8_9HYPO</name>
<evidence type="ECO:0000313" key="3">
    <source>
        <dbReference type="EMBL" id="KAK5997561.1"/>
    </source>
</evidence>
<evidence type="ECO:0000256" key="2">
    <source>
        <dbReference type="SAM" id="Phobius"/>
    </source>
</evidence>
<feature type="compositionally biased region" description="Basic and acidic residues" evidence="1">
    <location>
        <begin position="1"/>
        <end position="13"/>
    </location>
</feature>
<keyword evidence="2" id="KW-0472">Membrane</keyword>
<gene>
    <name evidence="3" type="ORF">PT974_02924</name>
</gene>
<feature type="compositionally biased region" description="Polar residues" evidence="1">
    <location>
        <begin position="16"/>
        <end position="27"/>
    </location>
</feature>
<accession>A0ABR0T0S8</accession>
<protein>
    <submittedName>
        <fullName evidence="3">Notoamide biosynthesis cluster M'-like protein</fullName>
    </submittedName>
</protein>
<dbReference type="EMBL" id="JAVFKD010000002">
    <property type="protein sequence ID" value="KAK5997561.1"/>
    <property type="molecule type" value="Genomic_DNA"/>
</dbReference>